<name>A0A8I0KN71_9ACTO</name>
<dbReference type="RefSeq" id="WP_191071056.1">
    <property type="nucleotide sequence ID" value="NZ_CP060506.1"/>
</dbReference>
<dbReference type="InterPro" id="IPR011055">
    <property type="entry name" value="Dup_hybrid_motif"/>
</dbReference>
<keyword evidence="3" id="KW-1185">Reference proteome</keyword>
<evidence type="ECO:0000313" key="3">
    <source>
        <dbReference type="Proteomes" id="UP000627538"/>
    </source>
</evidence>
<dbReference type="SUPFAM" id="SSF51261">
    <property type="entry name" value="Duplicated hybrid motif"/>
    <property type="match status" value="1"/>
</dbReference>
<dbReference type="InterPro" id="IPR016047">
    <property type="entry name" value="M23ase_b-sheet_dom"/>
</dbReference>
<dbReference type="InterPro" id="IPR050570">
    <property type="entry name" value="Cell_wall_metabolism_enzyme"/>
</dbReference>
<evidence type="ECO:0000259" key="1">
    <source>
        <dbReference type="Pfam" id="PF01551"/>
    </source>
</evidence>
<gene>
    <name evidence="2" type="ORF">H8R10_01820</name>
</gene>
<dbReference type="PANTHER" id="PTHR21666">
    <property type="entry name" value="PEPTIDASE-RELATED"/>
    <property type="match status" value="1"/>
</dbReference>
<feature type="domain" description="M23ase beta-sheet core" evidence="1">
    <location>
        <begin position="17"/>
        <end position="80"/>
    </location>
</feature>
<reference evidence="2 3" key="1">
    <citation type="submission" date="2020-08" db="EMBL/GenBank/DDBJ databases">
        <title>Winkia gen. nov., sp. nov., isolated from faeces of the Anser albifrons in China.</title>
        <authorList>
            <person name="Liu Q."/>
        </authorList>
    </citation>
    <scope>NUCLEOTIDE SEQUENCE [LARGE SCALE GENOMIC DNA]</scope>
    <source>
        <strain evidence="2 3">C62</strain>
    </source>
</reference>
<dbReference type="AlphaFoldDB" id="A0A8I0KN71"/>
<comment type="caution">
    <text evidence="2">The sequence shown here is derived from an EMBL/GenBank/DDBJ whole genome shotgun (WGS) entry which is preliminary data.</text>
</comment>
<dbReference type="PANTHER" id="PTHR21666:SF270">
    <property type="entry name" value="MUREIN HYDROLASE ACTIVATOR ENVC"/>
    <property type="match status" value="1"/>
</dbReference>
<proteinExistence type="predicted"/>
<dbReference type="Gene3D" id="2.70.70.10">
    <property type="entry name" value="Glucose Permease (Domain IIA)"/>
    <property type="match status" value="1"/>
</dbReference>
<accession>A0A8I0KN71</accession>
<evidence type="ECO:0000313" key="2">
    <source>
        <dbReference type="EMBL" id="MBD3688971.1"/>
    </source>
</evidence>
<sequence length="126" mass="13614">MMTIEAICRELGGSRFVLGNHITIDHGDGSFAVYAHLKEGSLNVQLGEQVEAGTVIASVGNTGNTSEPHLHFQLMDRANPSAAAGVPFQWPDAELTTSFDERFTTRKATNRVLEGIPENGQVFVSE</sequence>
<dbReference type="CDD" id="cd12797">
    <property type="entry name" value="M23_peptidase"/>
    <property type="match status" value="1"/>
</dbReference>
<dbReference type="EMBL" id="JACRUO010000001">
    <property type="protein sequence ID" value="MBD3688971.1"/>
    <property type="molecule type" value="Genomic_DNA"/>
</dbReference>
<dbReference type="GO" id="GO:0004222">
    <property type="term" value="F:metalloendopeptidase activity"/>
    <property type="evidence" value="ECO:0007669"/>
    <property type="project" value="TreeGrafter"/>
</dbReference>
<dbReference type="Proteomes" id="UP000627538">
    <property type="component" value="Unassembled WGS sequence"/>
</dbReference>
<dbReference type="Pfam" id="PF01551">
    <property type="entry name" value="Peptidase_M23"/>
    <property type="match status" value="1"/>
</dbReference>
<organism evidence="2 3">
    <name type="scientific">Nanchangia anserum</name>
    <dbReference type="NCBI Taxonomy" id="2692125"/>
    <lineage>
        <taxon>Bacteria</taxon>
        <taxon>Bacillati</taxon>
        <taxon>Actinomycetota</taxon>
        <taxon>Actinomycetes</taxon>
        <taxon>Actinomycetales</taxon>
        <taxon>Actinomycetaceae</taxon>
        <taxon>Nanchangia</taxon>
    </lineage>
</organism>
<protein>
    <submittedName>
        <fullName evidence="2">M23 family metallopeptidase</fullName>
    </submittedName>
</protein>